<keyword evidence="4 8" id="KW-1133">Transmembrane helix</keyword>
<evidence type="ECO:0000256" key="6">
    <source>
        <dbReference type="ARBA" id="ARBA00038076"/>
    </source>
</evidence>
<comment type="caution">
    <text evidence="10">The sequence shown here is derived from an EMBL/GenBank/DDBJ whole genome shotgun (WGS) entry which is preliminary data.</text>
</comment>
<evidence type="ECO:0000313" key="10">
    <source>
        <dbReference type="EMBL" id="KIS22786.1"/>
    </source>
</evidence>
<evidence type="ECO:0000313" key="11">
    <source>
        <dbReference type="Proteomes" id="UP000032250"/>
    </source>
</evidence>
<feature type="transmembrane region" description="Helical" evidence="8">
    <location>
        <begin position="20"/>
        <end position="41"/>
    </location>
</feature>
<dbReference type="InterPro" id="IPR050250">
    <property type="entry name" value="Macrolide_Exporter_MacB"/>
</dbReference>
<name>A0A0D1BVF9_CLOBO</name>
<dbReference type="Proteomes" id="UP000032250">
    <property type="component" value="Unassembled WGS sequence"/>
</dbReference>
<keyword evidence="5 8" id="KW-0472">Membrane</keyword>
<evidence type="ECO:0000256" key="5">
    <source>
        <dbReference type="ARBA" id="ARBA00023136"/>
    </source>
</evidence>
<feature type="transmembrane region" description="Helical" evidence="8">
    <location>
        <begin position="303"/>
        <end position="323"/>
    </location>
</feature>
<sequence length="898" mass="101299">MKSYSEITGRYLKQNKKRTVLTIVGIILAISLFSGIGNLFFSMRDNFIQREREQKGNYEVKYSGVSENKVNKLKNNFEIKDYGVSKENNSFILKDDKNGEKTGSDIGKNSPDNNPKILNLDFYDNSMLNNVMTIDMKEGRKPKAADEIILEKKAKRKLGKKIGDYIEGINMDSEILKKAIKDNPQILFNANEKINLQKSDSKEVKKYKIVGYFDVETSISSNFYGAIGYLDKNSIKNDSKYSFYANLKEKKNKVAIGKKVGKTVGLSENKRGSNEPEVSFNDSVLRLMAEGNNTILNEGTKGIFVFIVTLIIVCTVAVIYNAFNISVAERINQFGILRSIGATPAKIRKLVFKEAFIMSIIAIPIGIISGYLGIYTTIKLMSNSKQFIFEGLKIGFYKEVIIICIVLTAITIILSVLGPAIKASRVAPIDAIRNSSNLKKEKIKRRKGRLTKLIFGVEGAVAYKNIRRNNKRFIITVFSLMISLIMFIIFTSMGKISGEITKQFMDSMPFDASIQSDKSIDQKFISEIRSKDGIKEVYAPKIRNALVYLEKNILNEKYYEKINKEMPKSEKIKGKDYVCLDNIAYSSYDKASFEEAKNNLVEGKIDIKALDNNGVLLINRNEITKKNGGKVISDITKYKVGDKIRIPRTKDKFYPERGEEKKIDLKEEYRQGIEKGDFIELTIVGILSKDSFNGNLGKDSIGLVFSDKCFENNFGALPVKSVAITYKDEKAREKYESYFEEKAEEVEGSYIDVYNMNNRMESANKQVAVFMYGFITIITIIGMVNIINTVTIGLLLRKSEFATLTAIGMTKAQLNKMVMLEGLLHGIFTSVFGSIISYVLYNLLLKKSSDFMSFDIKFPIDVFAIGILGVIAITILASIIPLRKLKKMSIVENIRAKE</sequence>
<protein>
    <submittedName>
        <fullName evidence="10">ABC transporter permease</fullName>
    </submittedName>
</protein>
<feature type="compositionally biased region" description="Basic and acidic residues" evidence="7">
    <location>
        <begin position="93"/>
        <end position="103"/>
    </location>
</feature>
<evidence type="ECO:0000256" key="1">
    <source>
        <dbReference type="ARBA" id="ARBA00004651"/>
    </source>
</evidence>
<feature type="transmembrane region" description="Helical" evidence="8">
    <location>
        <begin position="473"/>
        <end position="493"/>
    </location>
</feature>
<accession>A0A0D1BVF9</accession>
<dbReference type="GO" id="GO:0005886">
    <property type="term" value="C:plasma membrane"/>
    <property type="evidence" value="ECO:0007669"/>
    <property type="project" value="UniProtKB-SubCell"/>
</dbReference>
<dbReference type="GO" id="GO:0022857">
    <property type="term" value="F:transmembrane transporter activity"/>
    <property type="evidence" value="ECO:0007669"/>
    <property type="project" value="TreeGrafter"/>
</dbReference>
<evidence type="ECO:0000256" key="2">
    <source>
        <dbReference type="ARBA" id="ARBA00022475"/>
    </source>
</evidence>
<evidence type="ECO:0000256" key="8">
    <source>
        <dbReference type="SAM" id="Phobius"/>
    </source>
</evidence>
<keyword evidence="3 8" id="KW-0812">Transmembrane</keyword>
<dbReference type="EMBL" id="JXSU01000007">
    <property type="protein sequence ID" value="KIS22786.1"/>
    <property type="molecule type" value="Genomic_DNA"/>
</dbReference>
<dbReference type="AlphaFoldDB" id="A0A0D1BVF9"/>
<feature type="domain" description="ABC3 transporter permease C-terminal" evidence="9">
    <location>
        <begin position="774"/>
        <end position="890"/>
    </location>
</feature>
<evidence type="ECO:0000259" key="9">
    <source>
        <dbReference type="Pfam" id="PF02687"/>
    </source>
</evidence>
<feature type="transmembrane region" description="Helical" evidence="8">
    <location>
        <begin position="355"/>
        <end position="374"/>
    </location>
</feature>
<organism evidence="10 11">
    <name type="scientific">Clostridium botulinum B2 450</name>
    <dbReference type="NCBI Taxonomy" id="1379739"/>
    <lineage>
        <taxon>Bacteria</taxon>
        <taxon>Bacillati</taxon>
        <taxon>Bacillota</taxon>
        <taxon>Clostridia</taxon>
        <taxon>Eubacteriales</taxon>
        <taxon>Clostridiaceae</taxon>
        <taxon>Clostridium</taxon>
    </lineage>
</organism>
<feature type="transmembrane region" description="Helical" evidence="8">
    <location>
        <begin position="817"/>
        <end position="840"/>
    </location>
</feature>
<comment type="subcellular location">
    <subcellularLocation>
        <location evidence="1">Cell membrane</location>
        <topology evidence="1">Multi-pass membrane protein</topology>
    </subcellularLocation>
</comment>
<reference evidence="10 11" key="1">
    <citation type="submission" date="2014-06" db="EMBL/GenBank/DDBJ databases">
        <title>Genome characterization of distinct group I Clostridium botulinum lineages.</title>
        <authorList>
            <person name="Giordani F."/>
            <person name="Anselmo A."/>
            <person name="Fillo S."/>
            <person name="Palozzi A.M."/>
            <person name="Fortunato A."/>
            <person name="Gentile B."/>
            <person name="Ciammaruconi A."/>
            <person name="Anniballi F."/>
            <person name="De Medici D."/>
            <person name="Lista F."/>
        </authorList>
    </citation>
    <scope>NUCLEOTIDE SEQUENCE [LARGE SCALE GENOMIC DNA]</scope>
    <source>
        <strain evidence="10 11">B2 450</strain>
    </source>
</reference>
<feature type="domain" description="ABC3 transporter permease C-terminal" evidence="9">
    <location>
        <begin position="306"/>
        <end position="426"/>
    </location>
</feature>
<comment type="similarity">
    <text evidence="6">Belongs to the ABC-4 integral membrane protein family.</text>
</comment>
<keyword evidence="2" id="KW-1003">Cell membrane</keyword>
<dbReference type="RefSeq" id="WP_003488917.1">
    <property type="nucleotide sequence ID" value="NZ_JXSU01000007.1"/>
</dbReference>
<proteinExistence type="inferred from homology"/>
<dbReference type="InterPro" id="IPR003838">
    <property type="entry name" value="ABC3_permease_C"/>
</dbReference>
<feature type="transmembrane region" description="Helical" evidence="8">
    <location>
        <begin position="394"/>
        <end position="417"/>
    </location>
</feature>
<evidence type="ECO:0000256" key="7">
    <source>
        <dbReference type="SAM" id="MobiDB-lite"/>
    </source>
</evidence>
<feature type="transmembrane region" description="Helical" evidence="8">
    <location>
        <begin position="860"/>
        <end position="880"/>
    </location>
</feature>
<feature type="region of interest" description="Disordered" evidence="7">
    <location>
        <begin position="93"/>
        <end position="113"/>
    </location>
</feature>
<dbReference type="PATRIC" id="fig|1379739.3.peg.1126"/>
<dbReference type="Pfam" id="PF02687">
    <property type="entry name" value="FtsX"/>
    <property type="match status" value="2"/>
</dbReference>
<feature type="transmembrane region" description="Helical" evidence="8">
    <location>
        <begin position="769"/>
        <end position="796"/>
    </location>
</feature>
<dbReference type="HOGENOM" id="CLU_010964_2_1_9"/>
<dbReference type="PANTHER" id="PTHR30572">
    <property type="entry name" value="MEMBRANE COMPONENT OF TRANSPORTER-RELATED"/>
    <property type="match status" value="1"/>
</dbReference>
<evidence type="ECO:0000256" key="3">
    <source>
        <dbReference type="ARBA" id="ARBA00022692"/>
    </source>
</evidence>
<dbReference type="PANTHER" id="PTHR30572:SF4">
    <property type="entry name" value="ABC TRANSPORTER PERMEASE YTRF"/>
    <property type="match status" value="1"/>
</dbReference>
<dbReference type="OrthoDB" id="9793166at2"/>
<evidence type="ECO:0000256" key="4">
    <source>
        <dbReference type="ARBA" id="ARBA00022989"/>
    </source>
</evidence>
<gene>
    <name evidence="10" type="ORF">N495_04035</name>
</gene>